<feature type="chain" id="PRO_5038958839" description="Thioredoxin-like fold domain-containing protein" evidence="1">
    <location>
        <begin position="25"/>
        <end position="231"/>
    </location>
</feature>
<protein>
    <recommendedName>
        <fullName evidence="2">Thioredoxin-like fold domain-containing protein</fullName>
    </recommendedName>
</protein>
<feature type="domain" description="Thioredoxin-like fold" evidence="2">
    <location>
        <begin position="52"/>
        <end position="212"/>
    </location>
</feature>
<dbReference type="STRING" id="68223.GCA_002028425_00223"/>
<evidence type="ECO:0000259" key="2">
    <source>
        <dbReference type="Pfam" id="PF13462"/>
    </source>
</evidence>
<evidence type="ECO:0000313" key="3">
    <source>
        <dbReference type="EMBL" id="KJY26014.1"/>
    </source>
</evidence>
<dbReference type="Pfam" id="PF13462">
    <property type="entry name" value="Thioredoxin_4"/>
    <property type="match status" value="1"/>
</dbReference>
<reference evidence="3 4" key="1">
    <citation type="submission" date="2015-02" db="EMBL/GenBank/DDBJ databases">
        <authorList>
            <person name="Ju K.-S."/>
            <person name="Doroghazi J.R."/>
            <person name="Metcalf W."/>
        </authorList>
    </citation>
    <scope>NUCLEOTIDE SEQUENCE [LARGE SCALE GENOMIC DNA]</scope>
    <source>
        <strain evidence="3 4">NRRL ISP-5550</strain>
    </source>
</reference>
<feature type="signal peptide" evidence="1">
    <location>
        <begin position="1"/>
        <end position="24"/>
    </location>
</feature>
<dbReference type="PATRIC" id="fig|68223.7.peg.2662"/>
<gene>
    <name evidence="3" type="ORF">VR44_31045</name>
</gene>
<dbReference type="InterPro" id="IPR012336">
    <property type="entry name" value="Thioredoxin-like_fold"/>
</dbReference>
<dbReference type="RefSeq" id="WP_045950952.1">
    <property type="nucleotide sequence ID" value="NZ_JZWV01000995.1"/>
</dbReference>
<keyword evidence="1" id="KW-0732">Signal</keyword>
<dbReference type="AlphaFoldDB" id="A0A0F4IWL2"/>
<dbReference type="EMBL" id="JZWV01000995">
    <property type="protein sequence ID" value="KJY26014.1"/>
    <property type="molecule type" value="Genomic_DNA"/>
</dbReference>
<evidence type="ECO:0000313" key="4">
    <source>
        <dbReference type="Proteomes" id="UP000033551"/>
    </source>
</evidence>
<comment type="caution">
    <text evidence="3">The sequence shown here is derived from an EMBL/GenBank/DDBJ whole genome shotgun (WGS) entry which is preliminary data.</text>
</comment>
<keyword evidence="4" id="KW-1185">Reference proteome</keyword>
<dbReference type="Gene3D" id="3.40.30.10">
    <property type="entry name" value="Glutaredoxin"/>
    <property type="match status" value="1"/>
</dbReference>
<sequence>MRAEHIHRVLVAVALLGLTMTACGDQTNAAQRARRHPYAGIEELPEALAPDGTTIVVGDPQRMPVHLYEDMRRPVCKEVEVTGAGGSLLEMTLGKEVRTEYTLSSASDGQLGGTGSKKAVNALRAALEQGKFAEYRAVLLRNQPEENGDGYTDALLLETASRVEGLRGPAFDSAVREMKYADFVEASQKAYEAVGAPVAPAADINGKRLPETESDVLLTKDVLSVWIDGYR</sequence>
<accession>A0A0F4IWL2</accession>
<dbReference type="Proteomes" id="UP000033551">
    <property type="component" value="Unassembled WGS sequence"/>
</dbReference>
<dbReference type="SUPFAM" id="SSF52833">
    <property type="entry name" value="Thioredoxin-like"/>
    <property type="match status" value="1"/>
</dbReference>
<organism evidence="3 4">
    <name type="scientific">Streptomyces katrae</name>
    <dbReference type="NCBI Taxonomy" id="68223"/>
    <lineage>
        <taxon>Bacteria</taxon>
        <taxon>Bacillati</taxon>
        <taxon>Actinomycetota</taxon>
        <taxon>Actinomycetes</taxon>
        <taxon>Kitasatosporales</taxon>
        <taxon>Streptomycetaceae</taxon>
        <taxon>Streptomyces</taxon>
    </lineage>
</organism>
<dbReference type="PROSITE" id="PS51257">
    <property type="entry name" value="PROKAR_LIPOPROTEIN"/>
    <property type="match status" value="1"/>
</dbReference>
<proteinExistence type="predicted"/>
<name>A0A0F4IWL2_9ACTN</name>
<evidence type="ECO:0000256" key="1">
    <source>
        <dbReference type="SAM" id="SignalP"/>
    </source>
</evidence>
<dbReference type="InterPro" id="IPR036249">
    <property type="entry name" value="Thioredoxin-like_sf"/>
</dbReference>